<gene>
    <name evidence="1" type="ORF">HMPREF9303_0678</name>
</gene>
<proteinExistence type="predicted"/>
<protein>
    <submittedName>
        <fullName evidence="1">Uncharacterized protein</fullName>
    </submittedName>
</protein>
<sequence>MYHERMRQIQISFSESYSQKRLNRKSPFQNSSVSRETGFSLLLENLNLQD</sequence>
<dbReference type="AlphaFoldDB" id="F0H8K3"/>
<name>F0H8K3_9BACT</name>
<evidence type="ECO:0000313" key="2">
    <source>
        <dbReference type="Proteomes" id="UP000003155"/>
    </source>
</evidence>
<reference evidence="1 2" key="1">
    <citation type="submission" date="2011-02" db="EMBL/GenBank/DDBJ databases">
        <authorList>
            <person name="Durkin A.S."/>
            <person name="Madupu R."/>
            <person name="Torralba M."/>
            <person name="Gillis M."/>
            <person name="Methe B."/>
            <person name="Sutton G."/>
            <person name="Nelson K.E."/>
        </authorList>
    </citation>
    <scope>NUCLEOTIDE SEQUENCE [LARGE SCALE GENOMIC DNA]</scope>
    <source>
        <strain evidence="1 2">CRIS 18C-A</strain>
    </source>
</reference>
<comment type="caution">
    <text evidence="1">The sequence shown here is derived from an EMBL/GenBank/DDBJ whole genome shotgun (WGS) entry which is preliminary data.</text>
</comment>
<organism evidence="1 2">
    <name type="scientific">Prevotella denticola CRIS 18C-A</name>
    <dbReference type="NCBI Taxonomy" id="944557"/>
    <lineage>
        <taxon>Bacteria</taxon>
        <taxon>Pseudomonadati</taxon>
        <taxon>Bacteroidota</taxon>
        <taxon>Bacteroidia</taxon>
        <taxon>Bacteroidales</taxon>
        <taxon>Prevotellaceae</taxon>
        <taxon>Prevotella</taxon>
    </lineage>
</organism>
<accession>F0H8K3</accession>
<keyword evidence="2" id="KW-1185">Reference proteome</keyword>
<dbReference type="Proteomes" id="UP000003155">
    <property type="component" value="Unassembled WGS sequence"/>
</dbReference>
<evidence type="ECO:0000313" key="1">
    <source>
        <dbReference type="EMBL" id="EGC85860.1"/>
    </source>
</evidence>
<dbReference type="EMBL" id="AEXO01000092">
    <property type="protein sequence ID" value="EGC85860.1"/>
    <property type="molecule type" value="Genomic_DNA"/>
</dbReference>